<reference evidence="6 7" key="1">
    <citation type="journal article" date="2015" name="Genome Biol. Evol.">
        <title>The genome of winter moth (Operophtera brumata) provides a genomic perspective on sexual dimorphism and phenology.</title>
        <authorList>
            <person name="Derks M.F."/>
            <person name="Smit S."/>
            <person name="Salis L."/>
            <person name="Schijlen E."/>
            <person name="Bossers A."/>
            <person name="Mateman C."/>
            <person name="Pijl A.S."/>
            <person name="de Ridder D."/>
            <person name="Groenen M.A."/>
            <person name="Visser M.E."/>
            <person name="Megens H.J."/>
        </authorList>
    </citation>
    <scope>NUCLEOTIDE SEQUENCE [LARGE SCALE GENOMIC DNA]</scope>
    <source>
        <strain evidence="6">WM2013NL</strain>
        <tissue evidence="6">Head and thorax</tissue>
    </source>
</reference>
<dbReference type="InterPro" id="IPR031311">
    <property type="entry name" value="CHIT_BIND_RR_consensus"/>
</dbReference>
<name>A0A0L7LD50_OPEBR</name>
<dbReference type="GO" id="GO:0042302">
    <property type="term" value="F:structural constituent of cuticle"/>
    <property type="evidence" value="ECO:0007669"/>
    <property type="project" value="UniProtKB-UniRule"/>
</dbReference>
<evidence type="ECO:0000256" key="5">
    <source>
        <dbReference type="SAM" id="SignalP"/>
    </source>
</evidence>
<evidence type="ECO:0000313" key="6">
    <source>
        <dbReference type="EMBL" id="KOB73438.1"/>
    </source>
</evidence>
<dbReference type="EMBL" id="JTDY01001591">
    <property type="protein sequence ID" value="KOB73438.1"/>
    <property type="molecule type" value="Genomic_DNA"/>
</dbReference>
<keyword evidence="1 3" id="KW-0193">Cuticle</keyword>
<feature type="compositionally biased region" description="Pro residues" evidence="4">
    <location>
        <begin position="225"/>
        <end position="245"/>
    </location>
</feature>
<evidence type="ECO:0000256" key="4">
    <source>
        <dbReference type="SAM" id="MobiDB-lite"/>
    </source>
</evidence>
<feature type="signal peptide" evidence="5">
    <location>
        <begin position="1"/>
        <end position="18"/>
    </location>
</feature>
<organism evidence="6 7">
    <name type="scientific">Operophtera brumata</name>
    <name type="common">Winter moth</name>
    <name type="synonym">Phalaena brumata</name>
    <dbReference type="NCBI Taxonomy" id="104452"/>
    <lineage>
        <taxon>Eukaryota</taxon>
        <taxon>Metazoa</taxon>
        <taxon>Ecdysozoa</taxon>
        <taxon>Arthropoda</taxon>
        <taxon>Hexapoda</taxon>
        <taxon>Insecta</taxon>
        <taxon>Pterygota</taxon>
        <taxon>Neoptera</taxon>
        <taxon>Endopterygota</taxon>
        <taxon>Lepidoptera</taxon>
        <taxon>Glossata</taxon>
        <taxon>Ditrysia</taxon>
        <taxon>Geometroidea</taxon>
        <taxon>Geometridae</taxon>
        <taxon>Larentiinae</taxon>
        <taxon>Operophtera</taxon>
    </lineage>
</organism>
<keyword evidence="2 5" id="KW-0732">Signal</keyword>
<evidence type="ECO:0000256" key="3">
    <source>
        <dbReference type="PROSITE-ProRule" id="PRU00497"/>
    </source>
</evidence>
<dbReference type="PROSITE" id="PS51155">
    <property type="entry name" value="CHIT_BIND_RR_2"/>
    <property type="match status" value="1"/>
</dbReference>
<dbReference type="Pfam" id="PF00379">
    <property type="entry name" value="Chitin_bind_4"/>
    <property type="match status" value="1"/>
</dbReference>
<keyword evidence="7" id="KW-1185">Reference proteome</keyword>
<evidence type="ECO:0000256" key="2">
    <source>
        <dbReference type="ARBA" id="ARBA00022729"/>
    </source>
</evidence>
<feature type="compositionally biased region" description="Basic and acidic residues" evidence="4">
    <location>
        <begin position="177"/>
        <end position="186"/>
    </location>
</feature>
<gene>
    <name evidence="6" type="ORF">OBRU01_10750</name>
</gene>
<proteinExistence type="predicted"/>
<dbReference type="STRING" id="104452.A0A0L7LD50"/>
<feature type="compositionally biased region" description="Pro residues" evidence="4">
    <location>
        <begin position="201"/>
        <end position="217"/>
    </location>
</feature>
<comment type="caution">
    <text evidence="6">The sequence shown here is derived from an EMBL/GenBank/DDBJ whole genome shotgun (WGS) entry which is preliminary data.</text>
</comment>
<dbReference type="InterPro" id="IPR000618">
    <property type="entry name" value="Insect_cuticle"/>
</dbReference>
<dbReference type="Proteomes" id="UP000037510">
    <property type="component" value="Unassembled WGS sequence"/>
</dbReference>
<protein>
    <submittedName>
        <fullName evidence="6">Putative cuticle protein</fullName>
    </submittedName>
</protein>
<accession>A0A0L7LD50</accession>
<feature type="chain" id="PRO_5005573372" evidence="5">
    <location>
        <begin position="19"/>
        <end position="245"/>
    </location>
</feature>
<dbReference type="PROSITE" id="PS00233">
    <property type="entry name" value="CHIT_BIND_RR_1"/>
    <property type="match status" value="1"/>
</dbReference>
<sequence length="245" mass="28072">MRLLFVFVSILALSLAESEQEQRHYEDSEAVESIELQKIHDLKPEASVYSSVPYQPQQHYPSQPLWTKPNPPVYVPPVGPAPPPHVPVQNDYVPPHVPIADGTWVGEEGYFTNPKKTEESLVKKGWYQYIGADGRTYTVTYWADHTGYHAYGEHLPTPPPIPPAIQASIDQNAREEAAKAEAEKNKPYYPTTSRPIYYDPPQEPQQPYYPPQQPYYPPQQTQQPYYPPQQPQQPYYPPQIYPTGK</sequence>
<evidence type="ECO:0000313" key="7">
    <source>
        <dbReference type="Proteomes" id="UP000037510"/>
    </source>
</evidence>
<dbReference type="AlphaFoldDB" id="A0A0L7LD50"/>
<evidence type="ECO:0000256" key="1">
    <source>
        <dbReference type="ARBA" id="ARBA00022460"/>
    </source>
</evidence>
<feature type="region of interest" description="Disordered" evidence="4">
    <location>
        <begin position="177"/>
        <end position="245"/>
    </location>
</feature>